<feature type="transmembrane region" description="Helical" evidence="1">
    <location>
        <begin position="40"/>
        <end position="60"/>
    </location>
</feature>
<dbReference type="AlphaFoldDB" id="A0A0A3XQ17"/>
<reference evidence="2 3" key="1">
    <citation type="submission" date="2014-09" db="EMBL/GenBank/DDBJ databases">
        <title>Draft genome of Bradyrhizobium japonicum Is-34.</title>
        <authorList>
            <person name="Tsurumaru H."/>
            <person name="Yamakawa T."/>
            <person name="Hashimoto S."/>
            <person name="Okizaki K."/>
            <person name="Kanesaki Y."/>
            <person name="Yoshikawa H."/>
            <person name="Yajima S."/>
        </authorList>
    </citation>
    <scope>NUCLEOTIDE SEQUENCE [LARGE SCALE GENOMIC DNA]</scope>
    <source>
        <strain evidence="2 3">Is-34</strain>
    </source>
</reference>
<keyword evidence="1" id="KW-1133">Transmembrane helix</keyword>
<gene>
    <name evidence="2" type="ORF">MA20_32585</name>
</gene>
<accession>A0A0A3XQ17</accession>
<evidence type="ECO:0000256" key="1">
    <source>
        <dbReference type="SAM" id="Phobius"/>
    </source>
</evidence>
<keyword evidence="1" id="KW-0472">Membrane</keyword>
<name>A0A0A3XQ17_BRAJP</name>
<feature type="transmembrane region" description="Helical" evidence="1">
    <location>
        <begin position="12"/>
        <end position="28"/>
    </location>
</feature>
<proteinExistence type="predicted"/>
<organism evidence="2 3">
    <name type="scientific">Bradyrhizobium japonicum</name>
    <dbReference type="NCBI Taxonomy" id="375"/>
    <lineage>
        <taxon>Bacteria</taxon>
        <taxon>Pseudomonadati</taxon>
        <taxon>Pseudomonadota</taxon>
        <taxon>Alphaproteobacteria</taxon>
        <taxon>Hyphomicrobiales</taxon>
        <taxon>Nitrobacteraceae</taxon>
        <taxon>Bradyrhizobium</taxon>
    </lineage>
</organism>
<evidence type="ECO:0000313" key="3">
    <source>
        <dbReference type="Proteomes" id="UP000030377"/>
    </source>
</evidence>
<sequence length="63" mass="6885">MHHARTRAITDFFQFTLGVLITLVQGPAPITDITLGLERLVGIVIASAVLCLTTLVWPLVQDQ</sequence>
<dbReference type="EMBL" id="JRPN01000025">
    <property type="protein sequence ID" value="KGT75261.1"/>
    <property type="molecule type" value="Genomic_DNA"/>
</dbReference>
<comment type="caution">
    <text evidence="2">The sequence shown here is derived from an EMBL/GenBank/DDBJ whole genome shotgun (WGS) entry which is preliminary data.</text>
</comment>
<keyword evidence="1" id="KW-0812">Transmembrane</keyword>
<protein>
    <submittedName>
        <fullName evidence="2">Uncharacterized protein</fullName>
    </submittedName>
</protein>
<dbReference type="Proteomes" id="UP000030377">
    <property type="component" value="Unassembled WGS sequence"/>
</dbReference>
<evidence type="ECO:0000313" key="2">
    <source>
        <dbReference type="EMBL" id="KGT75261.1"/>
    </source>
</evidence>